<evidence type="ECO:0000256" key="4">
    <source>
        <dbReference type="ARBA" id="ARBA00022692"/>
    </source>
</evidence>
<evidence type="ECO:0000256" key="5">
    <source>
        <dbReference type="ARBA" id="ARBA00022729"/>
    </source>
</evidence>
<evidence type="ECO:0000256" key="2">
    <source>
        <dbReference type="ARBA" id="ARBA00022448"/>
    </source>
</evidence>
<dbReference type="Gene3D" id="2.40.170.20">
    <property type="entry name" value="TonB-dependent receptor, beta-barrel domain"/>
    <property type="match status" value="1"/>
</dbReference>
<evidence type="ECO:0000256" key="9">
    <source>
        <dbReference type="ARBA" id="ARBA00023237"/>
    </source>
</evidence>
<dbReference type="Gene3D" id="2.170.130.10">
    <property type="entry name" value="TonB-dependent receptor, plug domain"/>
    <property type="match status" value="1"/>
</dbReference>
<comment type="similarity">
    <text evidence="10 11">Belongs to the TonB-dependent receptor family.</text>
</comment>
<dbReference type="AlphaFoldDB" id="C6E717"/>
<dbReference type="Pfam" id="PF00593">
    <property type="entry name" value="TonB_dep_Rec_b-barrel"/>
    <property type="match status" value="1"/>
</dbReference>
<dbReference type="PROSITE" id="PS52016">
    <property type="entry name" value="TONB_DEPENDENT_REC_3"/>
    <property type="match status" value="1"/>
</dbReference>
<evidence type="ECO:0000256" key="1">
    <source>
        <dbReference type="ARBA" id="ARBA00004571"/>
    </source>
</evidence>
<organism evidence="14">
    <name type="scientific">Geobacter sp. (strain M21)</name>
    <dbReference type="NCBI Taxonomy" id="443144"/>
    <lineage>
        <taxon>Bacteria</taxon>
        <taxon>Pseudomonadati</taxon>
        <taxon>Thermodesulfobacteriota</taxon>
        <taxon>Desulfuromonadia</taxon>
        <taxon>Geobacterales</taxon>
        <taxon>Geobacteraceae</taxon>
        <taxon>Geobacter</taxon>
    </lineage>
</organism>
<feature type="domain" description="TonB-dependent receptor plug" evidence="13">
    <location>
        <begin position="63"/>
        <end position="167"/>
    </location>
</feature>
<evidence type="ECO:0000256" key="7">
    <source>
        <dbReference type="ARBA" id="ARBA00023077"/>
    </source>
</evidence>
<evidence type="ECO:0000256" key="11">
    <source>
        <dbReference type="RuleBase" id="RU003357"/>
    </source>
</evidence>
<dbReference type="InterPro" id="IPR039426">
    <property type="entry name" value="TonB-dep_rcpt-like"/>
</dbReference>
<dbReference type="GO" id="GO:0009279">
    <property type="term" value="C:cell outer membrane"/>
    <property type="evidence" value="ECO:0007669"/>
    <property type="project" value="UniProtKB-SubCell"/>
</dbReference>
<dbReference type="Pfam" id="PF07715">
    <property type="entry name" value="Plug"/>
    <property type="match status" value="1"/>
</dbReference>
<evidence type="ECO:0000256" key="8">
    <source>
        <dbReference type="ARBA" id="ARBA00023136"/>
    </source>
</evidence>
<dbReference type="KEGG" id="gem:GM21_1830"/>
<dbReference type="eggNOG" id="COG4771">
    <property type="taxonomic scope" value="Bacteria"/>
</dbReference>
<dbReference type="InterPro" id="IPR000531">
    <property type="entry name" value="Beta-barrel_TonB"/>
</dbReference>
<keyword evidence="3 10" id="KW-1134">Transmembrane beta strand</keyword>
<keyword evidence="4 10" id="KW-0812">Transmembrane</keyword>
<keyword evidence="6" id="KW-0406">Ion transport</keyword>
<keyword evidence="8 10" id="KW-0472">Membrane</keyword>
<keyword evidence="2 10" id="KW-0813">Transport</keyword>
<dbReference type="SUPFAM" id="SSF56935">
    <property type="entry name" value="Porins"/>
    <property type="match status" value="1"/>
</dbReference>
<name>C6E717_GEOSM</name>
<keyword evidence="7 11" id="KW-0798">TonB box</keyword>
<accession>C6E717</accession>
<comment type="subcellular location">
    <subcellularLocation>
        <location evidence="1 10">Cell outer membrane</location>
        <topology evidence="1 10">Multi-pass membrane protein</topology>
    </subcellularLocation>
</comment>
<dbReference type="PANTHER" id="PTHR30069:SF53">
    <property type="entry name" value="COLICIN I RECEPTOR-RELATED"/>
    <property type="match status" value="1"/>
</dbReference>
<dbReference type="OrthoDB" id="5389752at2"/>
<evidence type="ECO:0000256" key="6">
    <source>
        <dbReference type="ARBA" id="ARBA00023065"/>
    </source>
</evidence>
<proteinExistence type="inferred from homology"/>
<dbReference type="EMBL" id="CP001661">
    <property type="protein sequence ID" value="ACT17883.1"/>
    <property type="molecule type" value="Genomic_DNA"/>
</dbReference>
<dbReference type="GO" id="GO:0044718">
    <property type="term" value="P:siderophore transmembrane transport"/>
    <property type="evidence" value="ECO:0007669"/>
    <property type="project" value="TreeGrafter"/>
</dbReference>
<evidence type="ECO:0000259" key="12">
    <source>
        <dbReference type="Pfam" id="PF00593"/>
    </source>
</evidence>
<evidence type="ECO:0000256" key="10">
    <source>
        <dbReference type="PROSITE-ProRule" id="PRU01360"/>
    </source>
</evidence>
<dbReference type="STRING" id="443144.GM21_1830"/>
<evidence type="ECO:0000259" key="13">
    <source>
        <dbReference type="Pfam" id="PF07715"/>
    </source>
</evidence>
<dbReference type="GO" id="GO:0015344">
    <property type="term" value="F:siderophore uptake transmembrane transporter activity"/>
    <property type="evidence" value="ECO:0007669"/>
    <property type="project" value="TreeGrafter"/>
</dbReference>
<keyword evidence="5" id="KW-0732">Signal</keyword>
<protein>
    <submittedName>
        <fullName evidence="14">TonB-dependent receptor plug</fullName>
    </submittedName>
</protein>
<evidence type="ECO:0000313" key="14">
    <source>
        <dbReference type="EMBL" id="ACT17883.1"/>
    </source>
</evidence>
<evidence type="ECO:0000256" key="3">
    <source>
        <dbReference type="ARBA" id="ARBA00022452"/>
    </source>
</evidence>
<gene>
    <name evidence="14" type="ordered locus">GM21_1830</name>
</gene>
<dbReference type="HOGENOM" id="CLU_008287_18_5_7"/>
<sequence>MQRTIAIVQSAFARAKAPLIVQMLFLIFAASQALGDEELLSLELYNGDEAEIVSGSRSPRPASQTAENITVVTSEDILALNAHTLADILYAVTGVQMEMTRTPGASTSFKLQGANFNHVLVLIDNVPLNTLSENYPDIAAVPVQMIERVEIVKGAASSAWGNALGGVINVMTKMPDQERPVGGMVSGSFGKRETADLRGELSGTANSKGYYITGGKLKSDGLLANNMVDKENFYGKLLYDLPGRGSLTLTTWLSQGFNGMYEEGPVSTNQEMRYLISTLAASYQLSDHLRLEAAAVASETEGTLFLRQMDMLDASRTSTVVLDESRVGGSFKLSWLDEFQRVVAGVDYEHVAAQVSSSQITADLLNQGADRVGVYLSDTLTLGRFAVTPSARFDRTGSGGNHFSPSFGVTYALTDNSVLRGYTATGYSLTSLNRSDSTEKVWTSQFGFESGDLPYLWVKGTLFRNDTWDVIARSPTGIVKERQLKQGVELEAKTLPLFNTSLSVGYTFITATLGVNGPVIMGVPRHTVNIGLRYQDASNLRGELTGHYLDWNEARQGGRYSDVIWDLHLRKEFNRWEHVSLEPFLSVRNLLNGRQYPNSLYENPGRWVEAGVRCNF</sequence>
<dbReference type="InterPro" id="IPR037066">
    <property type="entry name" value="Plug_dom_sf"/>
</dbReference>
<dbReference type="InterPro" id="IPR012910">
    <property type="entry name" value="Plug_dom"/>
</dbReference>
<dbReference type="InterPro" id="IPR036942">
    <property type="entry name" value="Beta-barrel_TonB_sf"/>
</dbReference>
<reference evidence="14" key="1">
    <citation type="submission" date="2009-07" db="EMBL/GenBank/DDBJ databases">
        <title>Complete sequence of Geobacter sp. M21.</title>
        <authorList>
            <consortium name="US DOE Joint Genome Institute"/>
            <person name="Lucas S."/>
            <person name="Copeland A."/>
            <person name="Lapidus A."/>
            <person name="Glavina del Rio T."/>
            <person name="Dalin E."/>
            <person name="Tice H."/>
            <person name="Bruce D."/>
            <person name="Goodwin L."/>
            <person name="Pitluck S."/>
            <person name="Saunders E."/>
            <person name="Brettin T."/>
            <person name="Detter J.C."/>
            <person name="Han C."/>
            <person name="Larimer F."/>
            <person name="Land M."/>
            <person name="Hauser L."/>
            <person name="Kyrpides N."/>
            <person name="Ovchinnikova G."/>
            <person name="Lovley D."/>
        </authorList>
    </citation>
    <scope>NUCLEOTIDE SEQUENCE [LARGE SCALE GENOMIC DNA]</scope>
    <source>
        <strain evidence="14">M21</strain>
    </source>
</reference>
<feature type="domain" description="TonB-dependent receptor-like beta-barrel" evidence="12">
    <location>
        <begin position="232"/>
        <end position="569"/>
    </location>
</feature>
<keyword evidence="9 10" id="KW-0998">Cell outer membrane</keyword>
<keyword evidence="14" id="KW-0675">Receptor</keyword>
<dbReference type="PANTHER" id="PTHR30069">
    <property type="entry name" value="TONB-DEPENDENT OUTER MEMBRANE RECEPTOR"/>
    <property type="match status" value="1"/>
</dbReference>